<sequence>LVLNILVIREMRRLSRVEQNQLHGSSQRAGSTTIMLLAVSFYQIITTLPVSIAYTVYLEFACDSNTADCNKPDIMKRTRIYTLVLTVIREYGVTHYAFNIFIYIITGKMFRQELKKLILRPFTKLTSSLPNLPSDYATLQTSVRGNERNTTWVSVNGNHKNKKEKVMNETLL</sequence>
<evidence type="ECO:0000313" key="2">
    <source>
        <dbReference type="EMBL" id="CEK49156.1"/>
    </source>
</evidence>
<feature type="transmembrane region" description="Helical" evidence="1">
    <location>
        <begin position="34"/>
        <end position="57"/>
    </location>
</feature>
<keyword evidence="1" id="KW-1133">Transmembrane helix</keyword>
<accession>A0A0B6Y034</accession>
<keyword evidence="1" id="KW-0472">Membrane</keyword>
<dbReference type="EMBL" id="HACG01002291">
    <property type="protein sequence ID" value="CEK49156.1"/>
    <property type="molecule type" value="Transcribed_RNA"/>
</dbReference>
<dbReference type="AlphaFoldDB" id="A0A0B6Y034"/>
<name>A0A0B6Y034_9EUPU</name>
<dbReference type="InterPro" id="IPR052954">
    <property type="entry name" value="GPCR-Ligand_Int"/>
</dbReference>
<dbReference type="PANTHER" id="PTHR46641:SF25">
    <property type="entry name" value="CNMAMIDE RECEPTOR-RELATED"/>
    <property type="match status" value="1"/>
</dbReference>
<proteinExistence type="predicted"/>
<dbReference type="PANTHER" id="PTHR46641">
    <property type="entry name" value="FMRFAMIDE RECEPTOR-RELATED"/>
    <property type="match status" value="1"/>
</dbReference>
<feature type="non-terminal residue" evidence="2">
    <location>
        <position position="1"/>
    </location>
</feature>
<evidence type="ECO:0008006" key="3">
    <source>
        <dbReference type="Google" id="ProtNLM"/>
    </source>
</evidence>
<dbReference type="SUPFAM" id="SSF81321">
    <property type="entry name" value="Family A G protein-coupled receptor-like"/>
    <property type="match status" value="1"/>
</dbReference>
<dbReference type="Gene3D" id="1.20.1070.10">
    <property type="entry name" value="Rhodopsin 7-helix transmembrane proteins"/>
    <property type="match status" value="1"/>
</dbReference>
<reference evidence="2" key="1">
    <citation type="submission" date="2014-12" db="EMBL/GenBank/DDBJ databases">
        <title>Insight into the proteome of Arion vulgaris.</title>
        <authorList>
            <person name="Aradska J."/>
            <person name="Bulat T."/>
            <person name="Smidak R."/>
            <person name="Sarate P."/>
            <person name="Gangsoo J."/>
            <person name="Sialana F."/>
            <person name="Bilban M."/>
            <person name="Lubec G."/>
        </authorList>
    </citation>
    <scope>NUCLEOTIDE SEQUENCE</scope>
    <source>
        <tissue evidence="2">Skin</tissue>
    </source>
</reference>
<keyword evidence="1" id="KW-0812">Transmembrane</keyword>
<gene>
    <name evidence="2" type="primary">ORF6619</name>
</gene>
<protein>
    <recommendedName>
        <fullName evidence="3">G-protein coupled receptors family 1 profile domain-containing protein</fullName>
    </recommendedName>
</protein>
<organism evidence="2">
    <name type="scientific">Arion vulgaris</name>
    <dbReference type="NCBI Taxonomy" id="1028688"/>
    <lineage>
        <taxon>Eukaryota</taxon>
        <taxon>Metazoa</taxon>
        <taxon>Spiralia</taxon>
        <taxon>Lophotrochozoa</taxon>
        <taxon>Mollusca</taxon>
        <taxon>Gastropoda</taxon>
        <taxon>Heterobranchia</taxon>
        <taxon>Euthyneura</taxon>
        <taxon>Panpulmonata</taxon>
        <taxon>Eupulmonata</taxon>
        <taxon>Stylommatophora</taxon>
        <taxon>Helicina</taxon>
        <taxon>Arionoidea</taxon>
        <taxon>Arionidae</taxon>
        <taxon>Arion</taxon>
    </lineage>
</organism>
<evidence type="ECO:0000256" key="1">
    <source>
        <dbReference type="SAM" id="Phobius"/>
    </source>
</evidence>